<protein>
    <submittedName>
        <fullName evidence="2">Uncharacterized protein</fullName>
    </submittedName>
</protein>
<feature type="transmembrane region" description="Helical" evidence="1">
    <location>
        <begin position="6"/>
        <end position="25"/>
    </location>
</feature>
<reference evidence="2" key="1">
    <citation type="submission" date="2020-03" db="EMBL/GenBank/DDBJ databases">
        <title>The deep terrestrial virosphere.</title>
        <authorList>
            <person name="Holmfeldt K."/>
            <person name="Nilsson E."/>
            <person name="Simone D."/>
            <person name="Lopez-Fernandez M."/>
            <person name="Wu X."/>
            <person name="de Brujin I."/>
            <person name="Lundin D."/>
            <person name="Andersson A."/>
            <person name="Bertilsson S."/>
            <person name="Dopson M."/>
        </authorList>
    </citation>
    <scope>NUCLEOTIDE SEQUENCE</scope>
    <source>
        <strain evidence="2">MM171A02959</strain>
    </source>
</reference>
<evidence type="ECO:0000313" key="2">
    <source>
        <dbReference type="EMBL" id="QJH92626.1"/>
    </source>
</evidence>
<proteinExistence type="predicted"/>
<dbReference type="AlphaFoldDB" id="A0A6M3X4E6"/>
<evidence type="ECO:0000256" key="1">
    <source>
        <dbReference type="SAM" id="Phobius"/>
    </source>
</evidence>
<organism evidence="2">
    <name type="scientific">viral metagenome</name>
    <dbReference type="NCBI Taxonomy" id="1070528"/>
    <lineage>
        <taxon>unclassified sequences</taxon>
        <taxon>metagenomes</taxon>
        <taxon>organismal metagenomes</taxon>
    </lineage>
</organism>
<gene>
    <name evidence="2" type="ORF">MM171A02959_0008</name>
</gene>
<keyword evidence="1" id="KW-0472">Membrane</keyword>
<sequence length="84" mass="9725">METIKVIVQILIGGSFIIFCYYIVLNFRIDHFRKTCKAGDSCKFWVDDTIYTGAITYRVGDTVFIKTFMTGNKTNKRNIKDITI</sequence>
<accession>A0A6M3X4E6</accession>
<name>A0A6M3X4E6_9ZZZZ</name>
<dbReference type="EMBL" id="MT143906">
    <property type="protein sequence ID" value="QJH92626.1"/>
    <property type="molecule type" value="Genomic_DNA"/>
</dbReference>
<keyword evidence="1" id="KW-0812">Transmembrane</keyword>
<keyword evidence="1" id="KW-1133">Transmembrane helix</keyword>